<evidence type="ECO:0000256" key="4">
    <source>
        <dbReference type="ARBA" id="ARBA00022807"/>
    </source>
</evidence>
<evidence type="ECO:0000259" key="12">
    <source>
        <dbReference type="PROSITE" id="PS50929"/>
    </source>
</evidence>
<proteinExistence type="predicted"/>
<feature type="domain" description="Peptidase C39" evidence="13">
    <location>
        <begin position="6"/>
        <end position="123"/>
    </location>
</feature>
<keyword evidence="6" id="KW-0813">Transport</keyword>
<feature type="transmembrane region" description="Helical" evidence="10">
    <location>
        <begin position="155"/>
        <end position="179"/>
    </location>
</feature>
<evidence type="ECO:0000259" key="13">
    <source>
        <dbReference type="PROSITE" id="PS50990"/>
    </source>
</evidence>
<keyword evidence="8 10" id="KW-0472">Membrane</keyword>
<gene>
    <name evidence="14" type="ORF">FHU28_000279</name>
</gene>
<organism evidence="14 15">
    <name type="scientific">Micromonospora echinospora</name>
    <name type="common">Micromonospora purpurea</name>
    <dbReference type="NCBI Taxonomy" id="1877"/>
    <lineage>
        <taxon>Bacteria</taxon>
        <taxon>Bacillati</taxon>
        <taxon>Actinomycetota</taxon>
        <taxon>Actinomycetes</taxon>
        <taxon>Micromonosporales</taxon>
        <taxon>Micromonosporaceae</taxon>
        <taxon>Micromonospora</taxon>
    </lineage>
</organism>
<keyword evidence="9" id="KW-0080">Bacteriocin transport</keyword>
<dbReference type="InterPro" id="IPR011527">
    <property type="entry name" value="ABC1_TM_dom"/>
</dbReference>
<reference evidence="14 15" key="1">
    <citation type="submission" date="2020-08" db="EMBL/GenBank/DDBJ databases">
        <title>Sequencing the genomes of 1000 actinobacteria strains.</title>
        <authorList>
            <person name="Klenk H.-P."/>
        </authorList>
    </citation>
    <scope>NUCLEOTIDE SEQUENCE [LARGE SCALE GENOMIC DNA]</scope>
    <source>
        <strain evidence="14 15">DSM 43036</strain>
    </source>
</reference>
<dbReference type="GeneID" id="300290884"/>
<dbReference type="InterPro" id="IPR027417">
    <property type="entry name" value="P-loop_NTPase"/>
</dbReference>
<protein>
    <submittedName>
        <fullName evidence="14">ABC-type bacteriocin/lantibiotic exporter with double-glycine peptidase domain</fullName>
    </submittedName>
</protein>
<evidence type="ECO:0000256" key="10">
    <source>
        <dbReference type="SAM" id="Phobius"/>
    </source>
</evidence>
<dbReference type="Pfam" id="PF00005">
    <property type="entry name" value="ABC_tran"/>
    <property type="match status" value="1"/>
</dbReference>
<dbReference type="InterPro" id="IPR003593">
    <property type="entry name" value="AAA+_ATPase"/>
</dbReference>
<accession>A0ABR6M4Z4</accession>
<feature type="transmembrane region" description="Helical" evidence="10">
    <location>
        <begin position="191"/>
        <end position="211"/>
    </location>
</feature>
<dbReference type="PROSITE" id="PS50990">
    <property type="entry name" value="PEPTIDASE_C39"/>
    <property type="match status" value="1"/>
</dbReference>
<dbReference type="Pfam" id="PF00664">
    <property type="entry name" value="ABC_membrane"/>
    <property type="match status" value="1"/>
</dbReference>
<keyword evidence="2 10" id="KW-0812">Transmembrane</keyword>
<dbReference type="SUPFAM" id="SSF90123">
    <property type="entry name" value="ABC transporter transmembrane region"/>
    <property type="match status" value="1"/>
</dbReference>
<dbReference type="PROSITE" id="PS50929">
    <property type="entry name" value="ABC_TM1F"/>
    <property type="match status" value="1"/>
</dbReference>
<dbReference type="InterPro" id="IPR005074">
    <property type="entry name" value="Peptidase_C39"/>
</dbReference>
<keyword evidence="7 10" id="KW-1133">Transmembrane helix</keyword>
<dbReference type="InterPro" id="IPR039421">
    <property type="entry name" value="Type_1_exporter"/>
</dbReference>
<dbReference type="Proteomes" id="UP000618986">
    <property type="component" value="Unassembled WGS sequence"/>
</dbReference>
<evidence type="ECO:0000259" key="11">
    <source>
        <dbReference type="PROSITE" id="PS50893"/>
    </source>
</evidence>
<dbReference type="Gene3D" id="1.20.1560.10">
    <property type="entry name" value="ABC transporter type 1, transmembrane domain"/>
    <property type="match status" value="1"/>
</dbReference>
<dbReference type="SMART" id="SM00382">
    <property type="entry name" value="AAA"/>
    <property type="match status" value="1"/>
</dbReference>
<evidence type="ECO:0000256" key="7">
    <source>
        <dbReference type="ARBA" id="ARBA00022989"/>
    </source>
</evidence>
<keyword evidence="5" id="KW-0067">ATP-binding</keyword>
<name>A0ABR6M4Z4_MICEC</name>
<evidence type="ECO:0000313" key="15">
    <source>
        <dbReference type="Proteomes" id="UP000618986"/>
    </source>
</evidence>
<keyword evidence="4" id="KW-0645">Protease</keyword>
<evidence type="ECO:0000313" key="14">
    <source>
        <dbReference type="EMBL" id="MBB5110440.1"/>
    </source>
</evidence>
<dbReference type="InterPro" id="IPR036640">
    <property type="entry name" value="ABC1_TM_sf"/>
</dbReference>
<dbReference type="PROSITE" id="PS50893">
    <property type="entry name" value="ABC_TRANSPORTER_2"/>
    <property type="match status" value="1"/>
</dbReference>
<dbReference type="RefSeq" id="WP_184680077.1">
    <property type="nucleotide sequence ID" value="NZ_JACHJC010000001.1"/>
</dbReference>
<keyword evidence="4" id="KW-0378">Hydrolase</keyword>
<dbReference type="InterPro" id="IPR003439">
    <property type="entry name" value="ABC_transporter-like_ATP-bd"/>
</dbReference>
<keyword evidence="15" id="KW-1185">Reference proteome</keyword>
<dbReference type="SUPFAM" id="SSF52540">
    <property type="entry name" value="P-loop containing nucleoside triphosphate hydrolases"/>
    <property type="match status" value="1"/>
</dbReference>
<dbReference type="Gene3D" id="3.40.50.300">
    <property type="entry name" value="P-loop containing nucleotide triphosphate hydrolases"/>
    <property type="match status" value="1"/>
</dbReference>
<comment type="subcellular location">
    <subcellularLocation>
        <location evidence="1">Cell membrane</location>
        <topology evidence="1">Multi-pass membrane protein</topology>
    </subcellularLocation>
</comment>
<feature type="domain" description="ABC transmembrane type-1" evidence="12">
    <location>
        <begin position="171"/>
        <end position="434"/>
    </location>
</feature>
<dbReference type="PANTHER" id="PTHR24221">
    <property type="entry name" value="ATP-BINDING CASSETTE SUB-FAMILY B"/>
    <property type="match status" value="1"/>
</dbReference>
<evidence type="ECO:0000256" key="9">
    <source>
        <dbReference type="ARBA" id="ARBA00043264"/>
    </source>
</evidence>
<feature type="transmembrane region" description="Helical" evidence="10">
    <location>
        <begin position="291"/>
        <end position="309"/>
    </location>
</feature>
<keyword evidence="4" id="KW-0788">Thiol protease</keyword>
<evidence type="ECO:0000256" key="5">
    <source>
        <dbReference type="ARBA" id="ARBA00022840"/>
    </source>
</evidence>
<feature type="domain" description="ABC transporter" evidence="11">
    <location>
        <begin position="466"/>
        <end position="684"/>
    </location>
</feature>
<dbReference type="PANTHER" id="PTHR24221:SF654">
    <property type="entry name" value="ATP-BINDING CASSETTE SUB-FAMILY B MEMBER 6"/>
    <property type="match status" value="1"/>
</dbReference>
<evidence type="ECO:0000256" key="2">
    <source>
        <dbReference type="ARBA" id="ARBA00022692"/>
    </source>
</evidence>
<feature type="transmembrane region" description="Helical" evidence="10">
    <location>
        <begin position="381"/>
        <end position="402"/>
    </location>
</feature>
<keyword evidence="6" id="KW-0653">Protein transport</keyword>
<dbReference type="Gene3D" id="3.90.70.10">
    <property type="entry name" value="Cysteine proteinases"/>
    <property type="match status" value="1"/>
</dbReference>
<comment type="caution">
    <text evidence="14">The sequence shown here is derived from an EMBL/GenBank/DDBJ whole genome shotgun (WGS) entry which is preliminary data.</text>
</comment>
<evidence type="ECO:0000256" key="1">
    <source>
        <dbReference type="ARBA" id="ARBA00004651"/>
    </source>
</evidence>
<sequence length="685" mass="75046">MTFTLQRQDNDCGVEALVVSLRLLGHDPPEARLRETLDARGARSMRELRDTAAEVCGVGYRGTRDCPFDALTTGAVVHLRADHFVTVIGRRFRRVRIFDPATGPEWLDERRYRERCSGWVLVPRESPAPSVRPRVARLGWLRPLVRAGGLRFRHVVPVLAVSLLLYTGLTLLNLVLMPYLNRASGQGGDSAPGLVAGLILFFLALSAMFWFRHRHLTTLGLAFDRALLNHLVDRLSRTATNVETSSGSLLHRVTTVREVREGSTGLALAVFTDVCAVLVLMSFMVSMSLPLSAVVAALAVGHVGLTMLARRPIVRHYDERLRLEGEVHEVLITLTRGLSTFRGLGATGHLRDTHARRLDQLNEAIRALNFRLSWVTGPTEALRFVGLYAILLVGSVLVSAGAVSTGELFGFLTMGGTVMFAVVNVAESLPAAAQLERQLRYVATLMDLPVVPAGTRTEPVPGAPAVALREVRVHRPRDGFDLRLDLHVARGETVTVGGASGAGKSTMARIVCGLDPVPSGHAEVYGVPVADWDPDRLRPMVCYVPPRSDFARTSLRDSLCSGADDIGEADLHEVLRLFELDEVLRPLRLGLRTTLQIDNATFSAGEVQRFALARALLRRPSLLILDEATNSLDRAMELRLLRAVQQRVETLVVVSHRPVAAHLGSRHLVVERSADGISRLVPDHG</sequence>
<evidence type="ECO:0000256" key="8">
    <source>
        <dbReference type="ARBA" id="ARBA00023136"/>
    </source>
</evidence>
<dbReference type="Pfam" id="PF03412">
    <property type="entry name" value="Peptidase_C39"/>
    <property type="match status" value="1"/>
</dbReference>
<keyword evidence="3" id="KW-0547">Nucleotide-binding</keyword>
<feature type="transmembrane region" description="Helical" evidence="10">
    <location>
        <begin position="266"/>
        <end position="285"/>
    </location>
</feature>
<evidence type="ECO:0000256" key="3">
    <source>
        <dbReference type="ARBA" id="ARBA00022741"/>
    </source>
</evidence>
<evidence type="ECO:0000256" key="6">
    <source>
        <dbReference type="ARBA" id="ARBA00022927"/>
    </source>
</evidence>
<dbReference type="EMBL" id="JACHJC010000001">
    <property type="protein sequence ID" value="MBB5110440.1"/>
    <property type="molecule type" value="Genomic_DNA"/>
</dbReference>